<keyword evidence="2" id="KW-1185">Reference proteome</keyword>
<evidence type="ECO:0000313" key="2">
    <source>
        <dbReference type="Proteomes" id="UP000199475"/>
    </source>
</evidence>
<evidence type="ECO:0000313" key="1">
    <source>
        <dbReference type="EMBL" id="SDL82660.1"/>
    </source>
</evidence>
<dbReference type="Gene3D" id="2.160.20.10">
    <property type="entry name" value="Single-stranded right-handed beta-helix, Pectin lyase-like"/>
    <property type="match status" value="1"/>
</dbReference>
<dbReference type="SMART" id="SM00710">
    <property type="entry name" value="PbH1"/>
    <property type="match status" value="5"/>
</dbReference>
<sequence length="214" mass="23070">VIDGLDVDGSIDVQANNVTIRNSRVSTGAARYPIRVHPGVSGTLIERVEVSNEGGDGKGIYFNSGSGTVRYSNIHSAEDGIFITADNVVVEHNYVHHLMRNAEAHPDAIQIRGGDNIRIRYNNLQAIHPDTGVSNAAIQIGSLVGDTITDLRVYGNLMNGGRFTINGGGRGEVDSAVYSGNRFGRDHQYGVQGNLQNSVWETSNVYHDNGQPAR</sequence>
<dbReference type="Proteomes" id="UP000199475">
    <property type="component" value="Unassembled WGS sequence"/>
</dbReference>
<organism evidence="1 2">
    <name type="scientific">Tessaracoccus oleiagri</name>
    <dbReference type="NCBI Taxonomy" id="686624"/>
    <lineage>
        <taxon>Bacteria</taxon>
        <taxon>Bacillati</taxon>
        <taxon>Actinomycetota</taxon>
        <taxon>Actinomycetes</taxon>
        <taxon>Propionibacteriales</taxon>
        <taxon>Propionibacteriaceae</taxon>
        <taxon>Tessaracoccus</taxon>
    </lineage>
</organism>
<dbReference type="SUPFAM" id="SSF51126">
    <property type="entry name" value="Pectin lyase-like"/>
    <property type="match status" value="1"/>
</dbReference>
<reference evidence="1 2" key="1">
    <citation type="submission" date="2016-10" db="EMBL/GenBank/DDBJ databases">
        <authorList>
            <person name="de Groot N.N."/>
        </authorList>
    </citation>
    <scope>NUCLEOTIDE SEQUENCE [LARGE SCALE GENOMIC DNA]</scope>
    <source>
        <strain evidence="1 2">CGMCC 1.9159</strain>
    </source>
</reference>
<name>A0A1G9N883_9ACTN</name>
<dbReference type="InterPro" id="IPR012334">
    <property type="entry name" value="Pectin_lyas_fold"/>
</dbReference>
<protein>
    <recommendedName>
        <fullName evidence="3">Right handed beta helix region</fullName>
    </recommendedName>
</protein>
<dbReference type="EMBL" id="FNGP01000007">
    <property type="protein sequence ID" value="SDL82660.1"/>
    <property type="molecule type" value="Genomic_DNA"/>
</dbReference>
<dbReference type="RefSeq" id="WP_218118494.1">
    <property type="nucleotide sequence ID" value="NZ_FNGP01000007.1"/>
</dbReference>
<evidence type="ECO:0008006" key="3">
    <source>
        <dbReference type="Google" id="ProtNLM"/>
    </source>
</evidence>
<dbReference type="InterPro" id="IPR006626">
    <property type="entry name" value="PbH1"/>
</dbReference>
<dbReference type="STRING" id="686624.SAMN04488242_2962"/>
<dbReference type="AlphaFoldDB" id="A0A1G9N883"/>
<accession>A0A1G9N883</accession>
<gene>
    <name evidence="1" type="ORF">SAMN04488242_2962</name>
</gene>
<proteinExistence type="predicted"/>
<dbReference type="InterPro" id="IPR011050">
    <property type="entry name" value="Pectin_lyase_fold/virulence"/>
</dbReference>
<feature type="non-terminal residue" evidence="1">
    <location>
        <position position="1"/>
    </location>
</feature>